<dbReference type="AlphaFoldDB" id="A0A8B8MPU2"/>
<feature type="region of interest" description="Disordered" evidence="1">
    <location>
        <begin position="1"/>
        <end position="154"/>
    </location>
</feature>
<evidence type="ECO:0000256" key="1">
    <source>
        <dbReference type="SAM" id="MobiDB-lite"/>
    </source>
</evidence>
<dbReference type="PANTHER" id="PTHR47852">
    <property type="entry name" value="OS06G0298400 PROTEIN"/>
    <property type="match status" value="1"/>
</dbReference>
<name>A0A8B8MPU2_9MYRT</name>
<dbReference type="InterPro" id="IPR036020">
    <property type="entry name" value="WW_dom_sf"/>
</dbReference>
<dbReference type="SMART" id="SM00456">
    <property type="entry name" value="WW"/>
    <property type="match status" value="2"/>
</dbReference>
<dbReference type="SUPFAM" id="SSF51045">
    <property type="entry name" value="WW domain"/>
    <property type="match status" value="2"/>
</dbReference>
<feature type="region of interest" description="Disordered" evidence="1">
    <location>
        <begin position="734"/>
        <end position="763"/>
    </location>
</feature>
<dbReference type="PROSITE" id="PS50020">
    <property type="entry name" value="WW_DOMAIN_2"/>
    <property type="match status" value="2"/>
</dbReference>
<keyword evidence="3" id="KW-1185">Reference proteome</keyword>
<dbReference type="PANTHER" id="PTHR47852:SF2">
    <property type="entry name" value="WW DOMAIN-CONTAINING PROTEIN"/>
    <property type="match status" value="1"/>
</dbReference>
<dbReference type="InterPro" id="IPR001202">
    <property type="entry name" value="WW_dom"/>
</dbReference>
<proteinExistence type="predicted"/>
<dbReference type="CDD" id="cd00201">
    <property type="entry name" value="WW"/>
    <property type="match status" value="2"/>
</dbReference>
<feature type="compositionally biased region" description="Polar residues" evidence="1">
    <location>
        <begin position="434"/>
        <end position="450"/>
    </location>
</feature>
<dbReference type="Pfam" id="PF00397">
    <property type="entry name" value="WW"/>
    <property type="match status" value="2"/>
</dbReference>
<dbReference type="GeneID" id="115726122"/>
<feature type="domain" description="WW" evidence="2">
    <location>
        <begin position="909"/>
        <end position="943"/>
    </location>
</feature>
<feature type="compositionally biased region" description="Polar residues" evidence="1">
    <location>
        <begin position="54"/>
        <end position="66"/>
    </location>
</feature>
<organism evidence="3 4">
    <name type="scientific">Rhodamnia argentea</name>
    <dbReference type="NCBI Taxonomy" id="178133"/>
    <lineage>
        <taxon>Eukaryota</taxon>
        <taxon>Viridiplantae</taxon>
        <taxon>Streptophyta</taxon>
        <taxon>Embryophyta</taxon>
        <taxon>Tracheophyta</taxon>
        <taxon>Spermatophyta</taxon>
        <taxon>Magnoliopsida</taxon>
        <taxon>eudicotyledons</taxon>
        <taxon>Gunneridae</taxon>
        <taxon>Pentapetalae</taxon>
        <taxon>rosids</taxon>
        <taxon>malvids</taxon>
        <taxon>Myrtales</taxon>
        <taxon>Myrtaceae</taxon>
        <taxon>Myrtoideae</taxon>
        <taxon>Myrteae</taxon>
        <taxon>Australasian group</taxon>
        <taxon>Rhodamnia</taxon>
    </lineage>
</organism>
<feature type="region of interest" description="Disordered" evidence="1">
    <location>
        <begin position="434"/>
        <end position="487"/>
    </location>
</feature>
<gene>
    <name evidence="4" type="primary">LOC115726122</name>
</gene>
<dbReference type="Gene3D" id="2.20.70.10">
    <property type="match status" value="2"/>
</dbReference>
<feature type="compositionally biased region" description="Polar residues" evidence="1">
    <location>
        <begin position="86"/>
        <end position="115"/>
    </location>
</feature>
<feature type="region of interest" description="Disordered" evidence="1">
    <location>
        <begin position="534"/>
        <end position="603"/>
    </location>
</feature>
<sequence length="943" mass="102721">MGKRRERRKAAQSNAGRRVKLDLFAEPSGDLGGSSGQDEVEGDVDSTHHDGLPNSASSSAGQQRENSLLLLGQYSDDETEEEPRRSSNAPGESSVAHNDQVETSTSKQSEDTGANTIEELDSEKMREEVGRDSTSLHDLLKLEESDVKESEVSASHDLPKEIEAGEHIHVAGTFDAQVVGDVSSGWKIVMHEETNQYYYWNIDTGETSWEVPEVLSQMTNSAGDTYKASAEMAHNPGHDSHESDPSSTMTVGKDGDCAFFEDNGAGSEDALLHSQSQKLDEYRSRKDEMTEEQNLENLDDAYCRDDIHKAGSKECTLGTDNWTYLIKKSECLLEKLKSLESSNELHFVHERILKYVIEVETRLSDMKSLSSYGVALHPFWVHSERQLEHLELAIDEVKPMLNDEVKETSDGKLEKNVKLEFKEDRNEYEEGFLTSQTAASFPNDASTTAEPSAVNHDHATNDEHLASQSQIGQLGGGTEDGELVNSGFISDGPIVTASVDAGEDVDMDVDMEVEDVGPVSTAITGMIGVESTVVPEKSSVLDPTPEPSSVTSEDQYFIPPPPDEEFIPPPPPDAEQIPPPPPDEPPEPSYAPPAPYTEVEQPSSYTEQYPLTYANTNYEYYGQNGVPNSNFYGHAEGSQVVLPHGSVSYVALPSTTASIIVTPVESVAYYSTQDGAVPAVPGVGIVNTSQFESQFNSLNYSYITTTDELGSVYALAETSSGSIPLSGVASSVVGSRSENETSHVPSTSSAIETSATTSEKNNIPAPSISTAAASAATVAPSAISKVQSKVLRSKKRTVAVAPSLRSNKKVSSLVDKWKAAKEELQGDDEDEAKTALALLEKKRQREIEEWHAQQIASGEAKVNANFQPLGGDWRERVKRKRAQAASEAVQNQEQLNTGNQQPDLVELSRSLPSGWQAYWDESSKQVYYGNLVTSETTWTKPTK</sequence>
<reference evidence="4" key="2">
    <citation type="submission" date="2025-08" db="UniProtKB">
        <authorList>
            <consortium name="RefSeq"/>
        </authorList>
    </citation>
    <scope>IDENTIFICATION</scope>
    <source>
        <tissue evidence="4">Leaf</tissue>
    </source>
</reference>
<feature type="domain" description="WW" evidence="2">
    <location>
        <begin position="180"/>
        <end position="214"/>
    </location>
</feature>
<dbReference type="RefSeq" id="XP_030511707.1">
    <property type="nucleotide sequence ID" value="XM_030655847.2"/>
</dbReference>
<dbReference type="Proteomes" id="UP000827889">
    <property type="component" value="Chromosome 2"/>
</dbReference>
<feature type="compositionally biased region" description="Basic and acidic residues" evidence="1">
    <location>
        <begin position="122"/>
        <end position="151"/>
    </location>
</feature>
<accession>A0A8B8MPU2</accession>
<evidence type="ECO:0000259" key="2">
    <source>
        <dbReference type="PROSITE" id="PS50020"/>
    </source>
</evidence>
<feature type="compositionally biased region" description="Basic and acidic residues" evidence="1">
    <location>
        <begin position="455"/>
        <end position="465"/>
    </location>
</feature>
<reference evidence="3" key="1">
    <citation type="submission" date="2025-05" db="UniProtKB">
        <authorList>
            <consortium name="RefSeq"/>
        </authorList>
    </citation>
    <scope>NUCLEOTIDE SEQUENCE [LARGE SCALE GENOMIC DNA]</scope>
</reference>
<dbReference type="OrthoDB" id="2367685at2759"/>
<protein>
    <submittedName>
        <fullName evidence="4">Uncharacterized protein LOC115726122 isoform X1</fullName>
    </submittedName>
</protein>
<feature type="compositionally biased region" description="Low complexity" evidence="1">
    <location>
        <begin position="746"/>
        <end position="763"/>
    </location>
</feature>
<dbReference type="PROSITE" id="PS01159">
    <property type="entry name" value="WW_DOMAIN_1"/>
    <property type="match status" value="2"/>
</dbReference>
<evidence type="ECO:0000313" key="3">
    <source>
        <dbReference type="Proteomes" id="UP000827889"/>
    </source>
</evidence>
<evidence type="ECO:0000313" key="4">
    <source>
        <dbReference type="RefSeq" id="XP_030511707.1"/>
    </source>
</evidence>
<feature type="compositionally biased region" description="Basic residues" evidence="1">
    <location>
        <begin position="1"/>
        <end position="10"/>
    </location>
</feature>
<feature type="compositionally biased region" description="Pro residues" evidence="1">
    <location>
        <begin position="567"/>
        <end position="595"/>
    </location>
</feature>